<evidence type="ECO:0000313" key="2">
    <source>
        <dbReference type="EMBL" id="CCA14428.1"/>
    </source>
</evidence>
<sequence length="92" mass="10210">MRLDALPSSRASSSLTSTEASAANPYVGGRIDRTILLYQAGNRTKKRLHARGNIYAFIKSKFLAISFSQVSILLKEVLQTVDEEYQESETAK</sequence>
<dbReference type="EMBL" id="FR824048">
    <property type="protein sequence ID" value="CCA14428.1"/>
    <property type="molecule type" value="Genomic_DNA"/>
</dbReference>
<gene>
    <name evidence="2" type="primary">AlNc14C3G525</name>
    <name evidence="3" type="synonym">AlNc14C116G6529</name>
    <name evidence="2" type="ORF">ALNC14_005710</name>
    <name evidence="3" type="ORF">ALNC14_073820</name>
</gene>
<dbReference type="AlphaFoldDB" id="F0W057"/>
<proteinExistence type="predicted"/>
<evidence type="ECO:0000313" key="3">
    <source>
        <dbReference type="EMBL" id="CCA21239.1"/>
    </source>
</evidence>
<organism evidence="2">
    <name type="scientific">Albugo laibachii Nc14</name>
    <dbReference type="NCBI Taxonomy" id="890382"/>
    <lineage>
        <taxon>Eukaryota</taxon>
        <taxon>Sar</taxon>
        <taxon>Stramenopiles</taxon>
        <taxon>Oomycota</taxon>
        <taxon>Peronosporomycetes</taxon>
        <taxon>Albuginales</taxon>
        <taxon>Albuginaceae</taxon>
        <taxon>Albugo</taxon>
    </lineage>
</organism>
<evidence type="ECO:0000256" key="1">
    <source>
        <dbReference type="SAM" id="MobiDB-lite"/>
    </source>
</evidence>
<protein>
    <submittedName>
        <fullName evidence="3">AlNc14C116G6529 protein</fullName>
    </submittedName>
    <submittedName>
        <fullName evidence="2">AlNc14C3G525 protein</fullName>
    </submittedName>
</protein>
<reference evidence="2" key="1">
    <citation type="journal article" date="2011" name="PLoS Biol.">
        <title>Gene gain and loss during evolution of obligate parasitism in the white rust pathogen of Arabidopsis thaliana.</title>
        <authorList>
            <person name="Kemen E."/>
            <person name="Gardiner A."/>
            <person name="Schultz-Larsen T."/>
            <person name="Kemen A.C."/>
            <person name="Balmuth A.L."/>
            <person name="Robert-Seilaniantz A."/>
            <person name="Bailey K."/>
            <person name="Holub E."/>
            <person name="Studholme D.J."/>
            <person name="Maclean D."/>
            <person name="Jones J.D."/>
        </authorList>
    </citation>
    <scope>NUCLEOTIDE SEQUENCE</scope>
</reference>
<feature type="region of interest" description="Disordered" evidence="1">
    <location>
        <begin position="1"/>
        <end position="21"/>
    </location>
</feature>
<dbReference type="EMBL" id="FR824161">
    <property type="protein sequence ID" value="CCA21239.1"/>
    <property type="molecule type" value="Genomic_DNA"/>
</dbReference>
<name>F0W057_9STRA</name>
<dbReference type="HOGENOM" id="CLU_2417758_0_0_1"/>
<accession>F0W057</accession>
<reference evidence="2" key="2">
    <citation type="submission" date="2011-02" db="EMBL/GenBank/DDBJ databases">
        <authorList>
            <person name="MacLean D."/>
        </authorList>
    </citation>
    <scope>NUCLEOTIDE SEQUENCE</scope>
</reference>